<dbReference type="OrthoDB" id="9797172at2"/>
<organism evidence="3 4">
    <name type="scientific">Bradyrhizobium erythrophlei</name>
    <dbReference type="NCBI Taxonomy" id="1437360"/>
    <lineage>
        <taxon>Bacteria</taxon>
        <taxon>Pseudomonadati</taxon>
        <taxon>Pseudomonadota</taxon>
        <taxon>Alphaproteobacteria</taxon>
        <taxon>Hyphomicrobiales</taxon>
        <taxon>Nitrobacteraceae</taxon>
        <taxon>Bradyrhizobium</taxon>
    </lineage>
</organism>
<evidence type="ECO:0000259" key="2">
    <source>
        <dbReference type="PROSITE" id="PS50943"/>
    </source>
</evidence>
<dbReference type="CDD" id="cd00093">
    <property type="entry name" value="HTH_XRE"/>
    <property type="match status" value="1"/>
</dbReference>
<protein>
    <submittedName>
        <fullName evidence="3">Transcriptional regulator, contains XRE-family HTH domain</fullName>
    </submittedName>
</protein>
<gene>
    <name evidence="3" type="ORF">SAMN05443248_2736</name>
</gene>
<dbReference type="Proteomes" id="UP000189796">
    <property type="component" value="Chromosome I"/>
</dbReference>
<reference evidence="3 4" key="1">
    <citation type="submission" date="2016-11" db="EMBL/GenBank/DDBJ databases">
        <authorList>
            <person name="Jaros S."/>
            <person name="Januszkiewicz K."/>
            <person name="Wedrychowicz H."/>
        </authorList>
    </citation>
    <scope>NUCLEOTIDE SEQUENCE [LARGE SCALE GENOMIC DNA]</scope>
    <source>
        <strain evidence="3 4">GAS138</strain>
    </source>
</reference>
<feature type="compositionally biased region" description="Polar residues" evidence="1">
    <location>
        <begin position="1"/>
        <end position="11"/>
    </location>
</feature>
<sequence length="150" mass="16722">MARKTTLSVISNGKKKPNDGLKNPRSSGKYDIELGKRIRLRRVEIDISQSGLADKLGVTFQQVQKYEKGVNRVGASRLQQIATALDVPVTFFFDDDGLGKRASDGKREVESLLFVDSAFSLRLLRAYASMKNQTVQRQFVSLIESIAAKE</sequence>
<dbReference type="InterPro" id="IPR001387">
    <property type="entry name" value="Cro/C1-type_HTH"/>
</dbReference>
<dbReference type="Pfam" id="PF01381">
    <property type="entry name" value="HTH_3"/>
    <property type="match status" value="1"/>
</dbReference>
<evidence type="ECO:0000313" key="4">
    <source>
        <dbReference type="Proteomes" id="UP000189796"/>
    </source>
</evidence>
<evidence type="ECO:0000256" key="1">
    <source>
        <dbReference type="SAM" id="MobiDB-lite"/>
    </source>
</evidence>
<dbReference type="GO" id="GO:0003677">
    <property type="term" value="F:DNA binding"/>
    <property type="evidence" value="ECO:0007669"/>
    <property type="project" value="InterPro"/>
</dbReference>
<dbReference type="InterPro" id="IPR010982">
    <property type="entry name" value="Lambda_DNA-bd_dom_sf"/>
</dbReference>
<dbReference type="SUPFAM" id="SSF47413">
    <property type="entry name" value="lambda repressor-like DNA-binding domains"/>
    <property type="match status" value="1"/>
</dbReference>
<name>A0A1M5MUY2_9BRAD</name>
<evidence type="ECO:0000313" key="3">
    <source>
        <dbReference type="EMBL" id="SHG81098.1"/>
    </source>
</evidence>
<dbReference type="RefSeq" id="WP_079601675.1">
    <property type="nucleotide sequence ID" value="NZ_LT670817.1"/>
</dbReference>
<proteinExistence type="predicted"/>
<dbReference type="SMART" id="SM00530">
    <property type="entry name" value="HTH_XRE"/>
    <property type="match status" value="1"/>
</dbReference>
<dbReference type="PROSITE" id="PS50943">
    <property type="entry name" value="HTH_CROC1"/>
    <property type="match status" value="1"/>
</dbReference>
<accession>A0A1M5MUY2</accession>
<dbReference type="EMBL" id="LT670817">
    <property type="protein sequence ID" value="SHG81098.1"/>
    <property type="molecule type" value="Genomic_DNA"/>
</dbReference>
<dbReference type="AlphaFoldDB" id="A0A1M5MUY2"/>
<dbReference type="Gene3D" id="1.10.260.40">
    <property type="entry name" value="lambda repressor-like DNA-binding domains"/>
    <property type="match status" value="1"/>
</dbReference>
<feature type="region of interest" description="Disordered" evidence="1">
    <location>
        <begin position="1"/>
        <end position="28"/>
    </location>
</feature>
<feature type="domain" description="HTH cro/C1-type" evidence="2">
    <location>
        <begin position="38"/>
        <end position="92"/>
    </location>
</feature>